<dbReference type="Pfam" id="PF10282">
    <property type="entry name" value="Lactonase"/>
    <property type="match status" value="1"/>
</dbReference>
<evidence type="ECO:0000256" key="1">
    <source>
        <dbReference type="ARBA" id="ARBA00005564"/>
    </source>
</evidence>
<dbReference type="InterPro" id="IPR011045">
    <property type="entry name" value="N2O_reductase_N"/>
</dbReference>
<dbReference type="PANTHER" id="PTHR30344">
    <property type="entry name" value="6-PHOSPHOGLUCONOLACTONASE-RELATED"/>
    <property type="match status" value="1"/>
</dbReference>
<dbReference type="InterPro" id="IPR015943">
    <property type="entry name" value="WD40/YVTN_repeat-like_dom_sf"/>
</dbReference>
<organism evidence="2 3">
    <name type="scientific">Phomopsis amygdali</name>
    <name type="common">Fusicoccum amygdali</name>
    <dbReference type="NCBI Taxonomy" id="1214568"/>
    <lineage>
        <taxon>Eukaryota</taxon>
        <taxon>Fungi</taxon>
        <taxon>Dikarya</taxon>
        <taxon>Ascomycota</taxon>
        <taxon>Pezizomycotina</taxon>
        <taxon>Sordariomycetes</taxon>
        <taxon>Sordariomycetidae</taxon>
        <taxon>Diaporthales</taxon>
        <taxon>Diaporthaceae</taxon>
        <taxon>Diaporthe</taxon>
    </lineage>
</organism>
<dbReference type="SUPFAM" id="SSF50974">
    <property type="entry name" value="Nitrous oxide reductase, N-terminal domain"/>
    <property type="match status" value="1"/>
</dbReference>
<dbReference type="PANTHER" id="PTHR30344:SF1">
    <property type="entry name" value="6-PHOSPHOGLUCONOLACTONASE"/>
    <property type="match status" value="1"/>
</dbReference>
<evidence type="ECO:0000313" key="2">
    <source>
        <dbReference type="EMBL" id="KAK2595867.1"/>
    </source>
</evidence>
<evidence type="ECO:0008006" key="4">
    <source>
        <dbReference type="Google" id="ProtNLM"/>
    </source>
</evidence>
<dbReference type="InterPro" id="IPR050282">
    <property type="entry name" value="Cycloisomerase_2"/>
</dbReference>
<dbReference type="GO" id="GO:0017057">
    <property type="term" value="F:6-phosphogluconolactonase activity"/>
    <property type="evidence" value="ECO:0007669"/>
    <property type="project" value="TreeGrafter"/>
</dbReference>
<keyword evidence="3" id="KW-1185">Reference proteome</keyword>
<gene>
    <name evidence="2" type="ORF">N8I77_013659</name>
</gene>
<protein>
    <recommendedName>
        <fullName evidence="4">6-phosphogluconolactonase</fullName>
    </recommendedName>
</protein>
<dbReference type="Proteomes" id="UP001265746">
    <property type="component" value="Unassembled WGS sequence"/>
</dbReference>
<dbReference type="Gene3D" id="2.130.10.10">
    <property type="entry name" value="YVTN repeat-like/Quinoprotein amine dehydrogenase"/>
    <property type="match status" value="1"/>
</dbReference>
<evidence type="ECO:0000313" key="3">
    <source>
        <dbReference type="Proteomes" id="UP001265746"/>
    </source>
</evidence>
<dbReference type="EMBL" id="JAUJFL010000013">
    <property type="protein sequence ID" value="KAK2595867.1"/>
    <property type="molecule type" value="Genomic_DNA"/>
</dbReference>
<dbReference type="InterPro" id="IPR019405">
    <property type="entry name" value="Lactonase_7-beta_prop"/>
</dbReference>
<proteinExistence type="inferred from homology"/>
<comment type="similarity">
    <text evidence="1">Belongs to the cycloisomerase 2 family.</text>
</comment>
<sequence length="241" mass="24772">MSAPGPVPSRQDKPHPHSVFLDPTGRFLLSADLGADLIRIFSIDASSGKLTNCPAAATGPGDGPRHGVFWTSPSGTTSLYIVNELAGSVTSWTVTTPTAAGACLSLSKMQSVSTYPAGKTAPVGSKSAEVHISGNFVYATNRNDQSFGSQQDSAATFAIDTTTGEITFVEATSTHSYFPRTFAINKAGGSVAFGGQTSSTVVVVARNASTGRLGDVVAQLQVGTPGTVNNEDGLSAVVWDE</sequence>
<dbReference type="AlphaFoldDB" id="A0AAD9VWE4"/>
<reference evidence="2" key="1">
    <citation type="submission" date="2023-06" db="EMBL/GenBank/DDBJ databases">
        <authorList>
            <person name="Noh H."/>
        </authorList>
    </citation>
    <scope>NUCLEOTIDE SEQUENCE</scope>
    <source>
        <strain evidence="2">DUCC20226</strain>
    </source>
</reference>
<accession>A0AAD9VWE4</accession>
<comment type="caution">
    <text evidence="2">The sequence shown here is derived from an EMBL/GenBank/DDBJ whole genome shotgun (WGS) entry which is preliminary data.</text>
</comment>
<name>A0AAD9VWE4_PHOAM</name>